<protein>
    <submittedName>
        <fullName evidence="1">Uncharacterized protein</fullName>
    </submittedName>
</protein>
<dbReference type="RefSeq" id="WP_107284918.1">
    <property type="nucleotide sequence ID" value="NZ_PYMC01000019.1"/>
</dbReference>
<reference evidence="1 2" key="1">
    <citation type="submission" date="2018-03" db="EMBL/GenBank/DDBJ databases">
        <title>Whole genome sequencing of Histamine producing bacteria.</title>
        <authorList>
            <person name="Butler K."/>
        </authorList>
    </citation>
    <scope>NUCLEOTIDE SEQUENCE [LARGE SCALE GENOMIC DNA]</scope>
    <source>
        <strain evidence="1 2">DSM 16190</strain>
    </source>
</reference>
<comment type="caution">
    <text evidence="1">The sequence shown here is derived from an EMBL/GenBank/DDBJ whole genome shotgun (WGS) entry which is preliminary data.</text>
</comment>
<dbReference type="OrthoDB" id="5916846at2"/>
<proteinExistence type="predicted"/>
<gene>
    <name evidence="1" type="ORF">C9I89_19095</name>
</gene>
<dbReference type="EMBL" id="PYMC01000019">
    <property type="protein sequence ID" value="PSW02081.1"/>
    <property type="molecule type" value="Genomic_DNA"/>
</dbReference>
<name>A0A2T3MT99_9GAMM</name>
<accession>A0A2T3MT99</accession>
<dbReference type="AlphaFoldDB" id="A0A2T3MT99"/>
<evidence type="ECO:0000313" key="2">
    <source>
        <dbReference type="Proteomes" id="UP000240904"/>
    </source>
</evidence>
<dbReference type="Proteomes" id="UP000240904">
    <property type="component" value="Unassembled WGS sequence"/>
</dbReference>
<evidence type="ECO:0000313" key="1">
    <source>
        <dbReference type="EMBL" id="PSW02081.1"/>
    </source>
</evidence>
<keyword evidence="2" id="KW-1185">Reference proteome</keyword>
<sequence length="120" mass="13174">MLTLISSQPDIPPEVVSQHIADHAPALALSALGAMSGDVSCSSLKHTCTEHFHEWWKLSVTAGTPNGKYESVYWYLLQLLETLEDYQLLGNSFVQFKVTSCAQFLLGVGPAPKKMQGIRP</sequence>
<organism evidence="1 2">
    <name type="scientific">Photobacterium lipolyticum</name>
    <dbReference type="NCBI Taxonomy" id="266810"/>
    <lineage>
        <taxon>Bacteria</taxon>
        <taxon>Pseudomonadati</taxon>
        <taxon>Pseudomonadota</taxon>
        <taxon>Gammaproteobacteria</taxon>
        <taxon>Vibrionales</taxon>
        <taxon>Vibrionaceae</taxon>
        <taxon>Photobacterium</taxon>
    </lineage>
</organism>